<dbReference type="InterPro" id="IPR036259">
    <property type="entry name" value="MFS_trans_sf"/>
</dbReference>
<dbReference type="Pfam" id="PF07690">
    <property type="entry name" value="MFS_1"/>
    <property type="match status" value="1"/>
</dbReference>
<sequence>MLGALLQRVFPRPRLIVLGGILVFDGAFTATSLTITNSLALYIASFGALTGLADGFVYSACIAFIPMWEKHRIGLATALSTSGLGVGALVINQVISRYVNPDNKVADKPDGNLILFSQEEILARVPNLFLLLSVFNLFFHTLGIALLRTKPIEPPIENQETNKAKSDIGYKEEKDNKPAVYTGRAELTHDKRSFPECGDLFRPRVGSLNREGVSRPRNSFRISTASPWSSVESLLIDWPMLPRSRCCLYRHETCADKQSMITLPGSFSGTHMQSPPASGMHIPCRIDKHNQEKETYQAAVSAPNGDSKHFRRWSNAIRSGSESHHDSSCELNINAKDANIDNKAVYSPTDRNTINLIRSAYYGSTNQPSLNNNNEAAKEVDPENGEKEYDMSASFSFTPKQMVCTRMFFVLWVSQFCMDYSLSVLTNYYKLYGELHIRDDHFLAFIGTAMTATMIIPKLAWGWLLDLWGVKSTLVCMTSSTVIIASFWYFTAMVDRYLYAVLSLALCWCVCAFDSLAAAAVLMAFGPAHYNINYGLVASSSIVLNMVTPLGMRELVDFLGWAWLFLSVGIFNFIVLLQTLFCVNV</sequence>
<comment type="caution">
    <text evidence="7">The sequence shown here is derived from an EMBL/GenBank/DDBJ whole genome shotgun (WGS) entry which is preliminary data.</text>
</comment>
<reference evidence="7" key="1">
    <citation type="journal article" date="2023" name="G3 (Bethesda)">
        <title>A reference genome for the long-term kleptoplast-retaining sea slug Elysia crispata morphotype clarki.</title>
        <authorList>
            <person name="Eastman K.E."/>
            <person name="Pendleton A.L."/>
            <person name="Shaikh M.A."/>
            <person name="Suttiyut T."/>
            <person name="Ogas R."/>
            <person name="Tomko P."/>
            <person name="Gavelis G."/>
            <person name="Widhalm J.R."/>
            <person name="Wisecaver J.H."/>
        </authorList>
    </citation>
    <scope>NUCLEOTIDE SEQUENCE</scope>
    <source>
        <strain evidence="7">ECLA1</strain>
    </source>
</reference>
<dbReference type="SUPFAM" id="SSF103473">
    <property type="entry name" value="MFS general substrate transporter"/>
    <property type="match status" value="1"/>
</dbReference>
<keyword evidence="5 6" id="KW-0472">Membrane</keyword>
<evidence type="ECO:0000313" key="8">
    <source>
        <dbReference type="Proteomes" id="UP001283361"/>
    </source>
</evidence>
<dbReference type="InterPro" id="IPR011701">
    <property type="entry name" value="MFS"/>
</dbReference>
<evidence type="ECO:0000256" key="1">
    <source>
        <dbReference type="ARBA" id="ARBA00004141"/>
    </source>
</evidence>
<evidence type="ECO:0000256" key="3">
    <source>
        <dbReference type="ARBA" id="ARBA00022692"/>
    </source>
</evidence>
<keyword evidence="2" id="KW-0813">Transport</keyword>
<feature type="transmembrane region" description="Helical" evidence="6">
    <location>
        <begin position="128"/>
        <end position="147"/>
    </location>
</feature>
<dbReference type="PANTHER" id="PTHR43385:SF1">
    <property type="entry name" value="RIBOFLAVIN TRANSPORTER RIBJ"/>
    <property type="match status" value="1"/>
</dbReference>
<feature type="transmembrane region" description="Helical" evidence="6">
    <location>
        <begin position="558"/>
        <end position="583"/>
    </location>
</feature>
<feature type="transmembrane region" description="Helical" evidence="6">
    <location>
        <begin position="532"/>
        <end position="552"/>
    </location>
</feature>
<evidence type="ECO:0000256" key="5">
    <source>
        <dbReference type="ARBA" id="ARBA00023136"/>
    </source>
</evidence>
<dbReference type="AlphaFoldDB" id="A0AAE1B070"/>
<keyword evidence="4 6" id="KW-1133">Transmembrane helix</keyword>
<feature type="transmembrane region" description="Helical" evidence="6">
    <location>
        <begin position="441"/>
        <end position="461"/>
    </location>
</feature>
<feature type="transmembrane region" description="Helical" evidence="6">
    <location>
        <begin position="497"/>
        <end position="525"/>
    </location>
</feature>
<feature type="transmembrane region" description="Helical" evidence="6">
    <location>
        <begin position="408"/>
        <end position="429"/>
    </location>
</feature>
<keyword evidence="8" id="KW-1185">Reference proteome</keyword>
<dbReference type="InterPro" id="IPR052983">
    <property type="entry name" value="MFS_Riboflavin_Transporter"/>
</dbReference>
<protein>
    <submittedName>
        <fullName evidence="7">Uncharacterized protein</fullName>
    </submittedName>
</protein>
<feature type="transmembrane region" description="Helical" evidence="6">
    <location>
        <begin position="15"/>
        <end position="35"/>
    </location>
</feature>
<proteinExistence type="predicted"/>
<organism evidence="7 8">
    <name type="scientific">Elysia crispata</name>
    <name type="common">lettuce slug</name>
    <dbReference type="NCBI Taxonomy" id="231223"/>
    <lineage>
        <taxon>Eukaryota</taxon>
        <taxon>Metazoa</taxon>
        <taxon>Spiralia</taxon>
        <taxon>Lophotrochozoa</taxon>
        <taxon>Mollusca</taxon>
        <taxon>Gastropoda</taxon>
        <taxon>Heterobranchia</taxon>
        <taxon>Euthyneura</taxon>
        <taxon>Panpulmonata</taxon>
        <taxon>Sacoglossa</taxon>
        <taxon>Placobranchoidea</taxon>
        <taxon>Plakobranchidae</taxon>
        <taxon>Elysia</taxon>
    </lineage>
</organism>
<name>A0AAE1B070_9GAST</name>
<dbReference type="PANTHER" id="PTHR43385">
    <property type="entry name" value="RIBOFLAVIN TRANSPORTER RIBJ"/>
    <property type="match status" value="1"/>
</dbReference>
<dbReference type="GO" id="GO:0016020">
    <property type="term" value="C:membrane"/>
    <property type="evidence" value="ECO:0007669"/>
    <property type="project" value="UniProtKB-SubCell"/>
</dbReference>
<gene>
    <name evidence="7" type="ORF">RRG08_055728</name>
</gene>
<feature type="transmembrane region" description="Helical" evidence="6">
    <location>
        <begin position="73"/>
        <end position="95"/>
    </location>
</feature>
<dbReference type="Gene3D" id="1.20.1250.20">
    <property type="entry name" value="MFS general substrate transporter like domains"/>
    <property type="match status" value="2"/>
</dbReference>
<keyword evidence="3 6" id="KW-0812">Transmembrane</keyword>
<evidence type="ECO:0000256" key="4">
    <source>
        <dbReference type="ARBA" id="ARBA00022989"/>
    </source>
</evidence>
<accession>A0AAE1B070</accession>
<evidence type="ECO:0000256" key="2">
    <source>
        <dbReference type="ARBA" id="ARBA00022448"/>
    </source>
</evidence>
<comment type="subcellular location">
    <subcellularLocation>
        <location evidence="1">Membrane</location>
        <topology evidence="1">Multi-pass membrane protein</topology>
    </subcellularLocation>
</comment>
<feature type="transmembrane region" description="Helical" evidence="6">
    <location>
        <begin position="473"/>
        <end position="491"/>
    </location>
</feature>
<dbReference type="Proteomes" id="UP001283361">
    <property type="component" value="Unassembled WGS sequence"/>
</dbReference>
<dbReference type="EMBL" id="JAWDGP010000832">
    <property type="protein sequence ID" value="KAK3796894.1"/>
    <property type="molecule type" value="Genomic_DNA"/>
</dbReference>
<evidence type="ECO:0000256" key="6">
    <source>
        <dbReference type="SAM" id="Phobius"/>
    </source>
</evidence>
<evidence type="ECO:0000313" key="7">
    <source>
        <dbReference type="EMBL" id="KAK3796894.1"/>
    </source>
</evidence>
<feature type="transmembrane region" description="Helical" evidence="6">
    <location>
        <begin position="41"/>
        <end position="66"/>
    </location>
</feature>
<dbReference type="GO" id="GO:0022857">
    <property type="term" value="F:transmembrane transporter activity"/>
    <property type="evidence" value="ECO:0007669"/>
    <property type="project" value="InterPro"/>
</dbReference>